<feature type="compositionally biased region" description="Polar residues" evidence="5">
    <location>
        <begin position="250"/>
        <end position="265"/>
    </location>
</feature>
<dbReference type="PANTHER" id="PTHR37451">
    <property type="entry name" value="MARVEL DOMAIN"/>
    <property type="match status" value="1"/>
</dbReference>
<evidence type="ECO:0000259" key="7">
    <source>
        <dbReference type="Pfam" id="PF01284"/>
    </source>
</evidence>
<dbReference type="EMBL" id="JAULSV010000006">
    <property type="protein sequence ID" value="KAK0640815.1"/>
    <property type="molecule type" value="Genomic_DNA"/>
</dbReference>
<keyword evidence="4 6" id="KW-0472">Membrane</keyword>
<evidence type="ECO:0000256" key="6">
    <source>
        <dbReference type="SAM" id="Phobius"/>
    </source>
</evidence>
<evidence type="ECO:0000313" key="8">
    <source>
        <dbReference type="EMBL" id="KAK0640815.1"/>
    </source>
</evidence>
<dbReference type="PANTHER" id="PTHR37451:SF4">
    <property type="entry name" value="MARVEL DOMAIN-CONTAINING PROTEIN"/>
    <property type="match status" value="1"/>
</dbReference>
<feature type="transmembrane region" description="Helical" evidence="6">
    <location>
        <begin position="158"/>
        <end position="183"/>
    </location>
</feature>
<evidence type="ECO:0000256" key="4">
    <source>
        <dbReference type="ARBA" id="ARBA00023136"/>
    </source>
</evidence>
<accession>A0AA39XXE5</accession>
<feature type="compositionally biased region" description="Pro residues" evidence="5">
    <location>
        <begin position="353"/>
        <end position="363"/>
    </location>
</feature>
<feature type="transmembrane region" description="Helical" evidence="6">
    <location>
        <begin position="90"/>
        <end position="107"/>
    </location>
</feature>
<comment type="caution">
    <text evidence="8">The sequence shown here is derived from an EMBL/GenBank/DDBJ whole genome shotgun (WGS) entry which is preliminary data.</text>
</comment>
<keyword evidence="3 6" id="KW-1133">Transmembrane helix</keyword>
<evidence type="ECO:0000313" key="9">
    <source>
        <dbReference type="Proteomes" id="UP001174936"/>
    </source>
</evidence>
<evidence type="ECO:0000256" key="5">
    <source>
        <dbReference type="SAM" id="MobiDB-lite"/>
    </source>
</evidence>
<feature type="region of interest" description="Disordered" evidence="5">
    <location>
        <begin position="219"/>
        <end position="363"/>
    </location>
</feature>
<evidence type="ECO:0000256" key="1">
    <source>
        <dbReference type="ARBA" id="ARBA00004141"/>
    </source>
</evidence>
<dbReference type="AlphaFoldDB" id="A0AA39XXE5"/>
<feature type="transmembrane region" description="Helical" evidence="6">
    <location>
        <begin position="28"/>
        <end position="52"/>
    </location>
</feature>
<proteinExistence type="predicted"/>
<sequence length="363" mass="39101">MAEVKTAQPVYGAPATPPGGQYIQETPLWVVVVRGFQALFAFIILAMCGYLIHGKALDANVFGLVVGLMTWVVVAYTLVSEKVPGARGLYNIWAVLSLDLLMAIFWLSSMGANAAQRASFIYKVNVDYCYNDGSTVNSNHCVVSKRDLERRAAVANNVGLAVMSAIAGLSALVMLLFIATLVFHGHTFRMYHQAKKSTPSDNATAEMTAQQAPMLAPHQVPAPAHPAYTEYPSQTQPQGYAAPQGYPSPQVYQAQAEYPSQTQPQGYAAQSPYASPTQPQGYPQGYPPTQTYPPTVPSPAPVSTPSPAPHELQGPGQPQQQVASYQLPGSEPYGYPGPNQQQQYYSPHGTPAPGQPYYPPAQQ</sequence>
<feature type="transmembrane region" description="Helical" evidence="6">
    <location>
        <begin position="59"/>
        <end position="78"/>
    </location>
</feature>
<feature type="domain" description="MARVEL" evidence="7">
    <location>
        <begin position="31"/>
        <end position="143"/>
    </location>
</feature>
<feature type="compositionally biased region" description="Low complexity" evidence="5">
    <location>
        <begin position="332"/>
        <end position="347"/>
    </location>
</feature>
<dbReference type="GO" id="GO:0016020">
    <property type="term" value="C:membrane"/>
    <property type="evidence" value="ECO:0007669"/>
    <property type="project" value="UniProtKB-SubCell"/>
</dbReference>
<dbReference type="Proteomes" id="UP001174936">
    <property type="component" value="Unassembled WGS sequence"/>
</dbReference>
<protein>
    <recommendedName>
        <fullName evidence="7">MARVEL domain-containing protein</fullName>
    </recommendedName>
</protein>
<comment type="subcellular location">
    <subcellularLocation>
        <location evidence="1">Membrane</location>
        <topology evidence="1">Multi-pass membrane protein</topology>
    </subcellularLocation>
</comment>
<name>A0AA39XXE5_9PEZI</name>
<keyword evidence="2 6" id="KW-0812">Transmembrane</keyword>
<keyword evidence="9" id="KW-1185">Reference proteome</keyword>
<feature type="compositionally biased region" description="Pro residues" evidence="5">
    <location>
        <begin position="290"/>
        <end position="308"/>
    </location>
</feature>
<feature type="compositionally biased region" description="Low complexity" evidence="5">
    <location>
        <begin position="276"/>
        <end position="289"/>
    </location>
</feature>
<gene>
    <name evidence="8" type="ORF">B0T16DRAFT_430832</name>
</gene>
<evidence type="ECO:0000256" key="3">
    <source>
        <dbReference type="ARBA" id="ARBA00022989"/>
    </source>
</evidence>
<organism evidence="8 9">
    <name type="scientific">Cercophora newfieldiana</name>
    <dbReference type="NCBI Taxonomy" id="92897"/>
    <lineage>
        <taxon>Eukaryota</taxon>
        <taxon>Fungi</taxon>
        <taxon>Dikarya</taxon>
        <taxon>Ascomycota</taxon>
        <taxon>Pezizomycotina</taxon>
        <taxon>Sordariomycetes</taxon>
        <taxon>Sordariomycetidae</taxon>
        <taxon>Sordariales</taxon>
        <taxon>Lasiosphaeriaceae</taxon>
        <taxon>Cercophora</taxon>
    </lineage>
</organism>
<dbReference type="Pfam" id="PF01284">
    <property type="entry name" value="MARVEL"/>
    <property type="match status" value="1"/>
</dbReference>
<evidence type="ECO:0000256" key="2">
    <source>
        <dbReference type="ARBA" id="ARBA00022692"/>
    </source>
</evidence>
<dbReference type="InterPro" id="IPR008253">
    <property type="entry name" value="Marvel"/>
</dbReference>
<reference evidence="8" key="1">
    <citation type="submission" date="2023-06" db="EMBL/GenBank/DDBJ databases">
        <title>Genome-scale phylogeny and comparative genomics of the fungal order Sordariales.</title>
        <authorList>
            <consortium name="Lawrence Berkeley National Laboratory"/>
            <person name="Hensen N."/>
            <person name="Bonometti L."/>
            <person name="Westerberg I."/>
            <person name="Brannstrom I.O."/>
            <person name="Guillou S."/>
            <person name="Cros-Aarteil S."/>
            <person name="Calhoun S."/>
            <person name="Haridas S."/>
            <person name="Kuo A."/>
            <person name="Mondo S."/>
            <person name="Pangilinan J."/>
            <person name="Riley R."/>
            <person name="Labutti K."/>
            <person name="Andreopoulos B."/>
            <person name="Lipzen A."/>
            <person name="Chen C."/>
            <person name="Yanf M."/>
            <person name="Daum C."/>
            <person name="Ng V."/>
            <person name="Clum A."/>
            <person name="Steindorff A."/>
            <person name="Ohm R."/>
            <person name="Martin F."/>
            <person name="Silar P."/>
            <person name="Natvig D."/>
            <person name="Lalanne C."/>
            <person name="Gautier V."/>
            <person name="Ament-Velasquez S.L."/>
            <person name="Kruys A."/>
            <person name="Hutchinson M.I."/>
            <person name="Powell A.J."/>
            <person name="Barry K."/>
            <person name="Miller A.N."/>
            <person name="Grigoriev I.V."/>
            <person name="Debuchy R."/>
            <person name="Gladieux P."/>
            <person name="Thoren M.H."/>
            <person name="Johannesson H."/>
        </authorList>
    </citation>
    <scope>NUCLEOTIDE SEQUENCE</scope>
    <source>
        <strain evidence="8">SMH2532-1</strain>
    </source>
</reference>